<evidence type="ECO:0000313" key="8">
    <source>
        <dbReference type="Proteomes" id="UP000186096"/>
    </source>
</evidence>
<evidence type="ECO:0000256" key="2">
    <source>
        <dbReference type="ARBA" id="ARBA00023015"/>
    </source>
</evidence>
<keyword evidence="8" id="KW-1185">Reference proteome</keyword>
<dbReference type="GO" id="GO:0003700">
    <property type="term" value="F:DNA-binding transcription factor activity"/>
    <property type="evidence" value="ECO:0007669"/>
    <property type="project" value="TreeGrafter"/>
</dbReference>
<accession>A0A1N7ADA3</accession>
<dbReference type="SUPFAM" id="SSF46689">
    <property type="entry name" value="Homeodomain-like"/>
    <property type="match status" value="1"/>
</dbReference>
<evidence type="ECO:0000256" key="5">
    <source>
        <dbReference type="PROSITE-ProRule" id="PRU00335"/>
    </source>
</evidence>
<evidence type="ECO:0000256" key="4">
    <source>
        <dbReference type="ARBA" id="ARBA00023163"/>
    </source>
</evidence>
<dbReference type="OrthoDB" id="9816296at2"/>
<keyword evidence="2" id="KW-0805">Transcription regulation</keyword>
<evidence type="ECO:0000256" key="3">
    <source>
        <dbReference type="ARBA" id="ARBA00023125"/>
    </source>
</evidence>
<dbReference type="Proteomes" id="UP000186096">
    <property type="component" value="Unassembled WGS sequence"/>
</dbReference>
<dbReference type="PANTHER" id="PTHR30055:SF226">
    <property type="entry name" value="HTH-TYPE TRANSCRIPTIONAL REGULATOR PKSA"/>
    <property type="match status" value="1"/>
</dbReference>
<dbReference type="AlphaFoldDB" id="A0A1N7ADA3"/>
<dbReference type="InterPro" id="IPR001647">
    <property type="entry name" value="HTH_TetR"/>
</dbReference>
<keyword evidence="3 5" id="KW-0238">DNA-binding</keyword>
<evidence type="ECO:0000313" key="7">
    <source>
        <dbReference type="EMBL" id="SIR37085.1"/>
    </source>
</evidence>
<dbReference type="InterPro" id="IPR036271">
    <property type="entry name" value="Tet_transcr_reg_TetR-rel_C_sf"/>
</dbReference>
<dbReference type="GO" id="GO:0000976">
    <property type="term" value="F:transcription cis-regulatory region binding"/>
    <property type="evidence" value="ECO:0007669"/>
    <property type="project" value="TreeGrafter"/>
</dbReference>
<dbReference type="InterPro" id="IPR039538">
    <property type="entry name" value="BetI_C"/>
</dbReference>
<dbReference type="EMBL" id="FTNI01000008">
    <property type="protein sequence ID" value="SIR37085.1"/>
    <property type="molecule type" value="Genomic_DNA"/>
</dbReference>
<dbReference type="STRING" id="58117.SAMN05421833_108135"/>
<proteinExistence type="predicted"/>
<dbReference type="PROSITE" id="PS50977">
    <property type="entry name" value="HTH_TETR_2"/>
    <property type="match status" value="1"/>
</dbReference>
<dbReference type="Gene3D" id="1.10.357.10">
    <property type="entry name" value="Tetracycline Repressor, domain 2"/>
    <property type="match status" value="1"/>
</dbReference>
<name>A0A1N7ADA3_9ACTN</name>
<protein>
    <submittedName>
        <fullName evidence="7">Transcriptional regulator, TetR family</fullName>
    </submittedName>
</protein>
<reference evidence="8" key="1">
    <citation type="submission" date="2017-01" db="EMBL/GenBank/DDBJ databases">
        <authorList>
            <person name="Varghese N."/>
            <person name="Submissions S."/>
        </authorList>
    </citation>
    <scope>NUCLEOTIDE SEQUENCE [LARGE SCALE GENOMIC DNA]</scope>
    <source>
        <strain evidence="8">ATCC 12950</strain>
    </source>
</reference>
<dbReference type="Pfam" id="PF13977">
    <property type="entry name" value="TetR_C_6"/>
    <property type="match status" value="1"/>
</dbReference>
<sequence length="207" mass="21480">MPKKVDHAARREEIVQAALRLCARDGLAGVTIGQVAEEAGVSKGLVQHYFAGKADLLRASAQILRAEIERHVREAVRGARGPADTLRCVLIAIVELGVTAVVPLLAGHAFVSMAVADPEIRALYRAGGDAVHREIAALVAASGAAPNVDAGAEAHALLGLARGLADGVLLGELGVDDAVAIVDHHLRRILPEVATGSDTPSSRRVSE</sequence>
<feature type="DNA-binding region" description="H-T-H motif" evidence="5">
    <location>
        <begin position="31"/>
        <end position="50"/>
    </location>
</feature>
<organism evidence="7 8">
    <name type="scientific">Microbispora rosea</name>
    <dbReference type="NCBI Taxonomy" id="58117"/>
    <lineage>
        <taxon>Bacteria</taxon>
        <taxon>Bacillati</taxon>
        <taxon>Actinomycetota</taxon>
        <taxon>Actinomycetes</taxon>
        <taxon>Streptosporangiales</taxon>
        <taxon>Streptosporangiaceae</taxon>
        <taxon>Microbispora</taxon>
    </lineage>
</organism>
<dbReference type="InterPro" id="IPR009057">
    <property type="entry name" value="Homeodomain-like_sf"/>
</dbReference>
<dbReference type="InterPro" id="IPR050109">
    <property type="entry name" value="HTH-type_TetR-like_transc_reg"/>
</dbReference>
<dbReference type="SUPFAM" id="SSF48498">
    <property type="entry name" value="Tetracyclin repressor-like, C-terminal domain"/>
    <property type="match status" value="1"/>
</dbReference>
<feature type="domain" description="HTH tetR-type" evidence="6">
    <location>
        <begin position="8"/>
        <end position="68"/>
    </location>
</feature>
<dbReference type="RefSeq" id="WP_076434868.1">
    <property type="nucleotide sequence ID" value="NZ_FTNI01000008.1"/>
</dbReference>
<keyword evidence="1" id="KW-0678">Repressor</keyword>
<dbReference type="Pfam" id="PF00440">
    <property type="entry name" value="TetR_N"/>
    <property type="match status" value="1"/>
</dbReference>
<gene>
    <name evidence="7" type="ORF">SAMN05421833_108135</name>
</gene>
<keyword evidence="4" id="KW-0804">Transcription</keyword>
<evidence type="ECO:0000259" key="6">
    <source>
        <dbReference type="PROSITE" id="PS50977"/>
    </source>
</evidence>
<dbReference type="PANTHER" id="PTHR30055">
    <property type="entry name" value="HTH-TYPE TRANSCRIPTIONAL REGULATOR RUTR"/>
    <property type="match status" value="1"/>
</dbReference>
<dbReference type="PRINTS" id="PR00455">
    <property type="entry name" value="HTHTETR"/>
</dbReference>
<evidence type="ECO:0000256" key="1">
    <source>
        <dbReference type="ARBA" id="ARBA00022491"/>
    </source>
</evidence>